<dbReference type="PANTHER" id="PTHR43297:SF2">
    <property type="entry name" value="DIPEPTIDE TRANSPORT ATP-BINDING PROTEIN DPPD"/>
    <property type="match status" value="1"/>
</dbReference>
<dbReference type="InterPro" id="IPR003593">
    <property type="entry name" value="AAA+_ATPase"/>
</dbReference>
<evidence type="ECO:0000256" key="3">
    <source>
        <dbReference type="ARBA" id="ARBA00022448"/>
    </source>
</evidence>
<dbReference type="PROSITE" id="PS00211">
    <property type="entry name" value="ABC_TRANSPORTER_1"/>
    <property type="match status" value="1"/>
</dbReference>
<dbReference type="InterPro" id="IPR027417">
    <property type="entry name" value="P-loop_NTPase"/>
</dbReference>
<evidence type="ECO:0000256" key="1">
    <source>
        <dbReference type="ARBA" id="ARBA00004417"/>
    </source>
</evidence>
<proteinExistence type="inferred from homology"/>
<evidence type="ECO:0000256" key="4">
    <source>
        <dbReference type="ARBA" id="ARBA00022475"/>
    </source>
</evidence>
<dbReference type="GO" id="GO:0005524">
    <property type="term" value="F:ATP binding"/>
    <property type="evidence" value="ECO:0007669"/>
    <property type="project" value="UniProtKB-KW"/>
</dbReference>
<dbReference type="EMBL" id="FNLL01000003">
    <property type="protein sequence ID" value="SDT98580.1"/>
    <property type="molecule type" value="Genomic_DNA"/>
</dbReference>
<protein>
    <submittedName>
        <fullName evidence="9">Peptide/nickel transport system ATP-binding protein</fullName>
    </submittedName>
</protein>
<evidence type="ECO:0000256" key="7">
    <source>
        <dbReference type="ARBA" id="ARBA00023136"/>
    </source>
</evidence>
<dbReference type="CDD" id="cd03257">
    <property type="entry name" value="ABC_NikE_OppD_transporters"/>
    <property type="match status" value="1"/>
</dbReference>
<dbReference type="InterPro" id="IPR013563">
    <property type="entry name" value="Oligopep_ABC_C"/>
</dbReference>
<evidence type="ECO:0000259" key="8">
    <source>
        <dbReference type="PROSITE" id="PS50893"/>
    </source>
</evidence>
<evidence type="ECO:0000313" key="10">
    <source>
        <dbReference type="Proteomes" id="UP000199608"/>
    </source>
</evidence>
<keyword evidence="3" id="KW-0813">Transport</keyword>
<evidence type="ECO:0000256" key="6">
    <source>
        <dbReference type="ARBA" id="ARBA00022840"/>
    </source>
</evidence>
<evidence type="ECO:0000313" key="9">
    <source>
        <dbReference type="EMBL" id="SDT98580.1"/>
    </source>
</evidence>
<dbReference type="GO" id="GO:0015833">
    <property type="term" value="P:peptide transport"/>
    <property type="evidence" value="ECO:0007669"/>
    <property type="project" value="InterPro"/>
</dbReference>
<dbReference type="GO" id="GO:0005886">
    <property type="term" value="C:plasma membrane"/>
    <property type="evidence" value="ECO:0007669"/>
    <property type="project" value="UniProtKB-SubCell"/>
</dbReference>
<name>A0A1H2EU00_9BACT</name>
<dbReference type="InterPro" id="IPR050388">
    <property type="entry name" value="ABC_Ni/Peptide_Import"/>
</dbReference>
<comment type="similarity">
    <text evidence="2">Belongs to the ABC transporter superfamily.</text>
</comment>
<dbReference type="Gene3D" id="3.40.50.300">
    <property type="entry name" value="P-loop containing nucleotide triphosphate hydrolases"/>
    <property type="match status" value="1"/>
</dbReference>
<dbReference type="Pfam" id="PF08352">
    <property type="entry name" value="oligo_HPY"/>
    <property type="match status" value="1"/>
</dbReference>
<keyword evidence="6 9" id="KW-0067">ATP-binding</keyword>
<comment type="subcellular location">
    <subcellularLocation>
        <location evidence="1">Cell inner membrane</location>
        <topology evidence="1">Peripheral membrane protein</topology>
    </subcellularLocation>
</comment>
<evidence type="ECO:0000256" key="2">
    <source>
        <dbReference type="ARBA" id="ARBA00005417"/>
    </source>
</evidence>
<dbReference type="SUPFAM" id="SSF52540">
    <property type="entry name" value="P-loop containing nucleoside triphosphate hydrolases"/>
    <property type="match status" value="1"/>
</dbReference>
<dbReference type="InterPro" id="IPR003439">
    <property type="entry name" value="ABC_transporter-like_ATP-bd"/>
</dbReference>
<keyword evidence="5" id="KW-0547">Nucleotide-binding</keyword>
<dbReference type="GO" id="GO:0016887">
    <property type="term" value="F:ATP hydrolysis activity"/>
    <property type="evidence" value="ECO:0007669"/>
    <property type="project" value="InterPro"/>
</dbReference>
<dbReference type="SMART" id="SM00382">
    <property type="entry name" value="AAA"/>
    <property type="match status" value="1"/>
</dbReference>
<gene>
    <name evidence="9" type="ORF">SAMN04487931_103354</name>
</gene>
<dbReference type="Pfam" id="PF00005">
    <property type="entry name" value="ABC_tran"/>
    <property type="match status" value="1"/>
</dbReference>
<dbReference type="PROSITE" id="PS50893">
    <property type="entry name" value="ABC_TRANSPORTER_2"/>
    <property type="match status" value="1"/>
</dbReference>
<dbReference type="NCBIfam" id="TIGR01727">
    <property type="entry name" value="oligo_HPY"/>
    <property type="match status" value="1"/>
</dbReference>
<organism evidence="9 10">
    <name type="scientific">Desulfobacula phenolica</name>
    <dbReference type="NCBI Taxonomy" id="90732"/>
    <lineage>
        <taxon>Bacteria</taxon>
        <taxon>Pseudomonadati</taxon>
        <taxon>Thermodesulfobacteriota</taxon>
        <taxon>Desulfobacteria</taxon>
        <taxon>Desulfobacterales</taxon>
        <taxon>Desulfobacteraceae</taxon>
        <taxon>Desulfobacula</taxon>
    </lineage>
</organism>
<dbReference type="Proteomes" id="UP000199608">
    <property type="component" value="Unassembled WGS sequence"/>
</dbReference>
<evidence type="ECO:0000256" key="5">
    <source>
        <dbReference type="ARBA" id="ARBA00022741"/>
    </source>
</evidence>
<reference evidence="10" key="1">
    <citation type="submission" date="2016-10" db="EMBL/GenBank/DDBJ databases">
        <authorList>
            <person name="Varghese N."/>
            <person name="Submissions S."/>
        </authorList>
    </citation>
    <scope>NUCLEOTIDE SEQUENCE [LARGE SCALE GENOMIC DNA]</scope>
    <source>
        <strain evidence="10">DSM 3384</strain>
    </source>
</reference>
<dbReference type="PANTHER" id="PTHR43297">
    <property type="entry name" value="OLIGOPEPTIDE TRANSPORT ATP-BINDING PROTEIN APPD"/>
    <property type="match status" value="1"/>
</dbReference>
<keyword evidence="10" id="KW-1185">Reference proteome</keyword>
<dbReference type="InterPro" id="IPR017871">
    <property type="entry name" value="ABC_transporter-like_CS"/>
</dbReference>
<keyword evidence="4" id="KW-1003">Cell membrane</keyword>
<keyword evidence="7" id="KW-0472">Membrane</keyword>
<dbReference type="AlphaFoldDB" id="A0A1H2EU00"/>
<feature type="domain" description="ABC transporter" evidence="8">
    <location>
        <begin position="24"/>
        <end position="274"/>
    </location>
</feature>
<sequence length="341" mass="37635">MPDQKETDPKKTEKEVTDQIILDVRDLRVEFHTEQGIAHAVDQVDLQLKKGRILGIAGESGCGKSVTALSIMRLLPKPVSRIVQGKAMFNGVDIFNLPVSHMHKIRGKKIAMIFQEPMTALNPVHGIGKQIIEIYKLHFSEFSSYEMTTAAVTMLEKVGIPDPDKVMKKYPHQLSGGMRQRVMIAMALACEPQILIADEPTTALDVTVQAQILNLIKGLQRKSGMSVILITHDLGVIAENCDDVVVMYAGRIAEKATVTKLFKHPVHPYTKGLLTSIPSLSRKPKTILPTIKGNVQSVLNLPKGCRFAPRCPLVGDICRKIVPQERRIDQNHTAACHLPGA</sequence>
<dbReference type="FunFam" id="3.40.50.300:FF:000016">
    <property type="entry name" value="Oligopeptide ABC transporter ATP-binding component"/>
    <property type="match status" value="1"/>
</dbReference>
<accession>A0A1H2EU00</accession>